<dbReference type="RefSeq" id="WP_204662375.1">
    <property type="nucleotide sequence ID" value="NZ_JAFBDT010000003.1"/>
</dbReference>
<dbReference type="EMBL" id="JAFBDT010000003">
    <property type="protein sequence ID" value="MBM7561183.1"/>
    <property type="molecule type" value="Genomic_DNA"/>
</dbReference>
<evidence type="ECO:0000313" key="3">
    <source>
        <dbReference type="Proteomes" id="UP000767854"/>
    </source>
</evidence>
<dbReference type="PROSITE" id="PS51257">
    <property type="entry name" value="PROKAR_LIPOPROTEIN"/>
    <property type="match status" value="1"/>
</dbReference>
<organism evidence="2 3">
    <name type="scientific">Fusibacter tunisiensis</name>
    <dbReference type="NCBI Taxonomy" id="1008308"/>
    <lineage>
        <taxon>Bacteria</taxon>
        <taxon>Bacillati</taxon>
        <taxon>Bacillota</taxon>
        <taxon>Clostridia</taxon>
        <taxon>Eubacteriales</taxon>
        <taxon>Eubacteriales Family XII. Incertae Sedis</taxon>
        <taxon>Fusibacter</taxon>
    </lineage>
</organism>
<feature type="chain" id="PRO_5047447189" description="DUF4358 domain-containing protein" evidence="1">
    <location>
        <begin position="22"/>
        <end position="157"/>
    </location>
</feature>
<gene>
    <name evidence="2" type="ORF">JOC49_000700</name>
</gene>
<accession>A0ABS2MP76</accession>
<name>A0ABS2MP76_9FIRM</name>
<feature type="signal peptide" evidence="1">
    <location>
        <begin position="1"/>
        <end position="21"/>
    </location>
</feature>
<keyword evidence="3" id="KW-1185">Reference proteome</keyword>
<evidence type="ECO:0000256" key="1">
    <source>
        <dbReference type="SAM" id="SignalP"/>
    </source>
</evidence>
<sequence length="157" mass="16879">MKKLVTLSAVLAIGLSMMACASETGNAVENPGSDLSVDEIITEITEDAGIETATMNTPLTEENFSWFMFADYVEGTEAVSADAMINAVAHSVVLARVPEDSDVEALKAEIEEKADPRKWICVEAQKIEVVVRGNLILLVMSSEEVVDAVVANFEALE</sequence>
<evidence type="ECO:0008006" key="4">
    <source>
        <dbReference type="Google" id="ProtNLM"/>
    </source>
</evidence>
<keyword evidence="1" id="KW-0732">Signal</keyword>
<evidence type="ECO:0000313" key="2">
    <source>
        <dbReference type="EMBL" id="MBM7561183.1"/>
    </source>
</evidence>
<proteinExistence type="predicted"/>
<protein>
    <recommendedName>
        <fullName evidence="4">DUF4358 domain-containing protein</fullName>
    </recommendedName>
</protein>
<dbReference type="Proteomes" id="UP000767854">
    <property type="component" value="Unassembled WGS sequence"/>
</dbReference>
<comment type="caution">
    <text evidence="2">The sequence shown here is derived from an EMBL/GenBank/DDBJ whole genome shotgun (WGS) entry which is preliminary data.</text>
</comment>
<reference evidence="2 3" key="1">
    <citation type="submission" date="2021-01" db="EMBL/GenBank/DDBJ databases">
        <title>Genomic Encyclopedia of Type Strains, Phase IV (KMG-IV): sequencing the most valuable type-strain genomes for metagenomic binning, comparative biology and taxonomic classification.</title>
        <authorList>
            <person name="Goeker M."/>
        </authorList>
    </citation>
    <scope>NUCLEOTIDE SEQUENCE [LARGE SCALE GENOMIC DNA]</scope>
    <source>
        <strain evidence="2 3">DSM 24436</strain>
    </source>
</reference>